<keyword evidence="4" id="KW-1185">Reference proteome</keyword>
<comment type="caution">
    <text evidence="3">The sequence shown here is derived from an EMBL/GenBank/DDBJ whole genome shotgun (WGS) entry which is preliminary data.</text>
</comment>
<feature type="domain" description="Peptidase C14 caspase" evidence="2">
    <location>
        <begin position="15"/>
        <end position="266"/>
    </location>
</feature>
<dbReference type="PANTHER" id="PTHR48104">
    <property type="entry name" value="METACASPASE-4"/>
    <property type="match status" value="1"/>
</dbReference>
<dbReference type="AlphaFoldDB" id="A0AA39UA80"/>
<dbReference type="Proteomes" id="UP001175228">
    <property type="component" value="Unassembled WGS sequence"/>
</dbReference>
<dbReference type="InterPro" id="IPR011600">
    <property type="entry name" value="Pept_C14_caspase"/>
</dbReference>
<name>A0AA39UA80_9AGAR</name>
<dbReference type="GO" id="GO:0005737">
    <property type="term" value="C:cytoplasm"/>
    <property type="evidence" value="ECO:0007669"/>
    <property type="project" value="TreeGrafter"/>
</dbReference>
<comment type="similarity">
    <text evidence="1">Belongs to the peptidase C14B family.</text>
</comment>
<dbReference type="GO" id="GO:0006508">
    <property type="term" value="P:proteolysis"/>
    <property type="evidence" value="ECO:0007669"/>
    <property type="project" value="InterPro"/>
</dbReference>
<protein>
    <submittedName>
        <fullName evidence="3">Peptidase C14, caspase domain-containing protein</fullName>
    </submittedName>
</protein>
<organism evidence="3 4">
    <name type="scientific">Armillaria luteobubalina</name>
    <dbReference type="NCBI Taxonomy" id="153913"/>
    <lineage>
        <taxon>Eukaryota</taxon>
        <taxon>Fungi</taxon>
        <taxon>Dikarya</taxon>
        <taxon>Basidiomycota</taxon>
        <taxon>Agaricomycotina</taxon>
        <taxon>Agaricomycetes</taxon>
        <taxon>Agaricomycetidae</taxon>
        <taxon>Agaricales</taxon>
        <taxon>Marasmiineae</taxon>
        <taxon>Physalacriaceae</taxon>
        <taxon>Armillaria</taxon>
    </lineage>
</organism>
<dbReference type="Gene3D" id="3.40.50.1460">
    <property type="match status" value="1"/>
</dbReference>
<dbReference type="InterPro" id="IPR050452">
    <property type="entry name" value="Metacaspase"/>
</dbReference>
<accession>A0AA39UA80</accession>
<dbReference type="EMBL" id="JAUEPU010000160">
    <property type="protein sequence ID" value="KAK0474989.1"/>
    <property type="molecule type" value="Genomic_DNA"/>
</dbReference>
<evidence type="ECO:0000256" key="1">
    <source>
        <dbReference type="ARBA" id="ARBA00009005"/>
    </source>
</evidence>
<evidence type="ECO:0000259" key="2">
    <source>
        <dbReference type="Pfam" id="PF00656"/>
    </source>
</evidence>
<proteinExistence type="inferred from homology"/>
<evidence type="ECO:0000313" key="3">
    <source>
        <dbReference type="EMBL" id="KAK0474989.1"/>
    </source>
</evidence>
<reference evidence="3" key="1">
    <citation type="submission" date="2023-06" db="EMBL/GenBank/DDBJ databases">
        <authorList>
            <consortium name="Lawrence Berkeley National Laboratory"/>
            <person name="Ahrendt S."/>
            <person name="Sahu N."/>
            <person name="Indic B."/>
            <person name="Wong-Bajracharya J."/>
            <person name="Merenyi Z."/>
            <person name="Ke H.-M."/>
            <person name="Monk M."/>
            <person name="Kocsube S."/>
            <person name="Drula E."/>
            <person name="Lipzen A."/>
            <person name="Balint B."/>
            <person name="Henrissat B."/>
            <person name="Andreopoulos B."/>
            <person name="Martin F.M."/>
            <person name="Harder C.B."/>
            <person name="Rigling D."/>
            <person name="Ford K.L."/>
            <person name="Foster G.D."/>
            <person name="Pangilinan J."/>
            <person name="Papanicolaou A."/>
            <person name="Barry K."/>
            <person name="LaButti K."/>
            <person name="Viragh M."/>
            <person name="Koriabine M."/>
            <person name="Yan M."/>
            <person name="Riley R."/>
            <person name="Champramary S."/>
            <person name="Plett K.L."/>
            <person name="Tsai I.J."/>
            <person name="Slot J."/>
            <person name="Sipos G."/>
            <person name="Plett J."/>
            <person name="Nagy L.G."/>
            <person name="Grigoriev I.V."/>
        </authorList>
    </citation>
    <scope>NUCLEOTIDE SEQUENCE</scope>
    <source>
        <strain evidence="3">HWK02</strain>
    </source>
</reference>
<gene>
    <name evidence="3" type="ORF">EDD18DRAFT_1367409</name>
</gene>
<sequence length="297" mass="32241">MRGAPILVPPFSSVWAILIGIDGYKTDALGGCVSDGRLMEDYLTNHAAVKKTRIQRLLGPSGENAATPSDSLPPTRKNIIDTLQSLANNDRIMHGSDILIYYAGHGASYPGPAGTTETLCPIDRDAKTGCHDISDRQINEILYQISCRKGHRITVIFDCCYSGGTTRGNSNSHQEQFRFRGVPPLPDVSANSTLRTADEDLNLLGSDRSVLASGWRAIMDSHVILAACVDTEHAREKGNGVFTVALLEALKSNLLTRQSTYIDLLNALSVDGQKPVLAGKHKNSQLGDLKEILDPRY</sequence>
<dbReference type="Pfam" id="PF00656">
    <property type="entry name" value="Peptidase_C14"/>
    <property type="match status" value="1"/>
</dbReference>
<dbReference type="GO" id="GO:0004197">
    <property type="term" value="F:cysteine-type endopeptidase activity"/>
    <property type="evidence" value="ECO:0007669"/>
    <property type="project" value="InterPro"/>
</dbReference>
<dbReference type="PANTHER" id="PTHR48104:SF30">
    <property type="entry name" value="METACASPASE-1"/>
    <property type="match status" value="1"/>
</dbReference>
<evidence type="ECO:0000313" key="4">
    <source>
        <dbReference type="Proteomes" id="UP001175228"/>
    </source>
</evidence>